<gene>
    <name evidence="1" type="ORF">FHS37_001176</name>
</gene>
<keyword evidence="2" id="KW-1185">Reference proteome</keyword>
<evidence type="ECO:0000313" key="1">
    <source>
        <dbReference type="EMBL" id="MBB4897149.1"/>
    </source>
</evidence>
<protein>
    <recommendedName>
        <fullName evidence="3">Restriction endonuclease domain-containing protein</fullName>
    </recommendedName>
</protein>
<name>A0A7W7LVU5_9ACTN</name>
<evidence type="ECO:0000313" key="2">
    <source>
        <dbReference type="Proteomes" id="UP000579523"/>
    </source>
</evidence>
<dbReference type="Proteomes" id="UP000579523">
    <property type="component" value="Unassembled WGS sequence"/>
</dbReference>
<accession>A0A7W7LVU5</accession>
<dbReference type="RefSeq" id="WP_184817959.1">
    <property type="nucleotide sequence ID" value="NZ_BMTK01000013.1"/>
</dbReference>
<comment type="caution">
    <text evidence="1">The sequence shown here is derived from an EMBL/GenBank/DDBJ whole genome shotgun (WGS) entry which is preliminary data.</text>
</comment>
<proteinExistence type="predicted"/>
<organism evidence="1 2">
    <name type="scientific">Streptomyces griseomycini</name>
    <dbReference type="NCBI Taxonomy" id="66895"/>
    <lineage>
        <taxon>Bacteria</taxon>
        <taxon>Bacillati</taxon>
        <taxon>Actinomycetota</taxon>
        <taxon>Actinomycetes</taxon>
        <taxon>Kitasatosporales</taxon>
        <taxon>Streptomycetaceae</taxon>
        <taxon>Streptomyces</taxon>
    </lineage>
</organism>
<dbReference type="AlphaFoldDB" id="A0A7W7LVU5"/>
<reference evidence="1 2" key="1">
    <citation type="submission" date="2020-08" db="EMBL/GenBank/DDBJ databases">
        <title>Genomic Encyclopedia of Type Strains, Phase III (KMG-III): the genomes of soil and plant-associated and newly described type strains.</title>
        <authorList>
            <person name="Whitman W."/>
        </authorList>
    </citation>
    <scope>NUCLEOTIDE SEQUENCE [LARGE SCALE GENOMIC DNA]</scope>
    <source>
        <strain evidence="1 2">CECT 3273</strain>
    </source>
</reference>
<sequence length="102" mass="11281">MRAFLRSADDTLPGKFEITREGIVHDLLAPDGPHELTTSRLRKRLEEVTPEGLVAHAGASDVEDESEGVTRRPDIMVITEEDMDVEGPFDARTLIALIGWTP</sequence>
<dbReference type="EMBL" id="JACHJI010000002">
    <property type="protein sequence ID" value="MBB4897149.1"/>
    <property type="molecule type" value="Genomic_DNA"/>
</dbReference>
<evidence type="ECO:0008006" key="3">
    <source>
        <dbReference type="Google" id="ProtNLM"/>
    </source>
</evidence>